<sequence>MSTIVEHPPSLPVPPAPAVIPQRRPREPDIEVIDVDLWEDASSRPAQRRRTSPDFILLDDSDVEEIERPAASGSSHTRRGAAAMRLFSPPPPDRDVEAVPPVPPIPARFSMFPMRREPPPYPIATPILARPDPFDFEVNLRGPLTPPTAQSGVNSLDAGRARRLPRITLGGATMSTGQAQRAEEQREREQRLQAQAQSGIRRRRDPRRIQIRNGVNSLALDHDAHDDNTMRHLNFILFPAELHDEYAMGDVYFRTRRNLMAHSQPPEVDYKPQYTHPGLPEPGFTFDFAPPTSESPPFTTSASNPIIIDDDEPVASSSSGPDAATTATSAPPSGLDLQATLVCANCNEPLYQSGSGTVEDQRGRRIWSLRCGHLIDGKCADRLSVPQAPPQDVPAESGKGKEKAKSAETVDSSEEITNSIRSRLRSSRKANGLLQRMIPSILKRKGKAKSEVEAEHQWTCPVHGCGRKHTSVKTDGIWGPDKAKGEGIIGADFNGSLGFSFAVDVSNITLNGGTSRY</sequence>
<dbReference type="OrthoDB" id="2507647at2759"/>
<feature type="region of interest" description="Disordered" evidence="1">
    <location>
        <begin position="60"/>
        <end position="80"/>
    </location>
</feature>
<feature type="compositionally biased region" description="Basic and acidic residues" evidence="1">
    <location>
        <begin position="181"/>
        <end position="191"/>
    </location>
</feature>
<feature type="region of interest" description="Disordered" evidence="1">
    <location>
        <begin position="171"/>
        <end position="204"/>
    </location>
</feature>
<feature type="compositionally biased region" description="Pro residues" evidence="1">
    <location>
        <begin position="9"/>
        <end position="18"/>
    </location>
</feature>
<organism evidence="2 3">
    <name type="scientific">Armillaria ostoyae</name>
    <name type="common">Armillaria root rot fungus</name>
    <dbReference type="NCBI Taxonomy" id="47428"/>
    <lineage>
        <taxon>Eukaryota</taxon>
        <taxon>Fungi</taxon>
        <taxon>Dikarya</taxon>
        <taxon>Basidiomycota</taxon>
        <taxon>Agaricomycotina</taxon>
        <taxon>Agaricomycetes</taxon>
        <taxon>Agaricomycetidae</taxon>
        <taxon>Agaricales</taxon>
        <taxon>Marasmiineae</taxon>
        <taxon>Physalacriaceae</taxon>
        <taxon>Armillaria</taxon>
    </lineage>
</organism>
<protein>
    <submittedName>
        <fullName evidence="2">Uncharacterized protein</fullName>
    </submittedName>
</protein>
<dbReference type="AlphaFoldDB" id="A0A284RFW7"/>
<feature type="compositionally biased region" description="Low complexity" evidence="1">
    <location>
        <begin position="315"/>
        <end position="332"/>
    </location>
</feature>
<evidence type="ECO:0000313" key="3">
    <source>
        <dbReference type="Proteomes" id="UP000219338"/>
    </source>
</evidence>
<dbReference type="EMBL" id="FUEG01000008">
    <property type="protein sequence ID" value="SJL07632.1"/>
    <property type="molecule type" value="Genomic_DNA"/>
</dbReference>
<feature type="compositionally biased region" description="Low complexity" evidence="1">
    <location>
        <begin position="288"/>
        <end position="303"/>
    </location>
</feature>
<evidence type="ECO:0000256" key="1">
    <source>
        <dbReference type="SAM" id="MobiDB-lite"/>
    </source>
</evidence>
<dbReference type="Proteomes" id="UP000219338">
    <property type="component" value="Unassembled WGS sequence"/>
</dbReference>
<feature type="region of interest" description="Disordered" evidence="1">
    <location>
        <begin position="1"/>
        <end position="26"/>
    </location>
</feature>
<evidence type="ECO:0000313" key="2">
    <source>
        <dbReference type="EMBL" id="SJL07632.1"/>
    </source>
</evidence>
<feature type="region of interest" description="Disordered" evidence="1">
    <location>
        <begin position="287"/>
        <end position="332"/>
    </location>
</feature>
<proteinExistence type="predicted"/>
<reference evidence="3" key="1">
    <citation type="journal article" date="2017" name="Nat. Ecol. Evol.">
        <title>Genome expansion and lineage-specific genetic innovations in the forest pathogenic fungi Armillaria.</title>
        <authorList>
            <person name="Sipos G."/>
            <person name="Prasanna A.N."/>
            <person name="Walter M.C."/>
            <person name="O'Connor E."/>
            <person name="Balint B."/>
            <person name="Krizsan K."/>
            <person name="Kiss B."/>
            <person name="Hess J."/>
            <person name="Varga T."/>
            <person name="Slot J."/>
            <person name="Riley R."/>
            <person name="Boka B."/>
            <person name="Rigling D."/>
            <person name="Barry K."/>
            <person name="Lee J."/>
            <person name="Mihaltcheva S."/>
            <person name="LaButti K."/>
            <person name="Lipzen A."/>
            <person name="Waldron R."/>
            <person name="Moloney N.M."/>
            <person name="Sperisen C."/>
            <person name="Kredics L."/>
            <person name="Vagvoelgyi C."/>
            <person name="Patrignani A."/>
            <person name="Fitzpatrick D."/>
            <person name="Nagy I."/>
            <person name="Doyle S."/>
            <person name="Anderson J.B."/>
            <person name="Grigoriev I.V."/>
            <person name="Gueldener U."/>
            <person name="Muensterkoetter M."/>
            <person name="Nagy L.G."/>
        </authorList>
    </citation>
    <scope>NUCLEOTIDE SEQUENCE [LARGE SCALE GENOMIC DNA]</scope>
    <source>
        <strain evidence="3">C18/9</strain>
    </source>
</reference>
<keyword evidence="3" id="KW-1185">Reference proteome</keyword>
<feature type="region of interest" description="Disordered" evidence="1">
    <location>
        <begin position="382"/>
        <end position="416"/>
    </location>
</feature>
<dbReference type="OMA" id="HHQPAMG"/>
<gene>
    <name evidence="2" type="ORF">ARMOST_10982</name>
</gene>
<name>A0A284RFW7_ARMOS</name>
<feature type="compositionally biased region" description="Basic and acidic residues" evidence="1">
    <location>
        <begin position="398"/>
        <end position="408"/>
    </location>
</feature>
<dbReference type="STRING" id="47428.A0A284RFW7"/>
<accession>A0A284RFW7</accession>